<accession>A0A6V7U0H0</accession>
<dbReference type="Proteomes" id="UP000580250">
    <property type="component" value="Unassembled WGS sequence"/>
</dbReference>
<evidence type="ECO:0000313" key="1">
    <source>
        <dbReference type="EMBL" id="CAD2141377.1"/>
    </source>
</evidence>
<organism evidence="1 2">
    <name type="scientific">Meloidogyne enterolobii</name>
    <name type="common">Root-knot nematode worm</name>
    <name type="synonym">Meloidogyne mayaguensis</name>
    <dbReference type="NCBI Taxonomy" id="390850"/>
    <lineage>
        <taxon>Eukaryota</taxon>
        <taxon>Metazoa</taxon>
        <taxon>Ecdysozoa</taxon>
        <taxon>Nematoda</taxon>
        <taxon>Chromadorea</taxon>
        <taxon>Rhabditida</taxon>
        <taxon>Tylenchina</taxon>
        <taxon>Tylenchomorpha</taxon>
        <taxon>Tylenchoidea</taxon>
        <taxon>Meloidogynidae</taxon>
        <taxon>Meloidogyninae</taxon>
        <taxon>Meloidogyne</taxon>
    </lineage>
</organism>
<proteinExistence type="predicted"/>
<dbReference type="OrthoDB" id="5889324at2759"/>
<evidence type="ECO:0000313" key="2">
    <source>
        <dbReference type="Proteomes" id="UP000580250"/>
    </source>
</evidence>
<protein>
    <submittedName>
        <fullName evidence="1">Uncharacterized protein</fullName>
    </submittedName>
</protein>
<sequence>MKLDLPLNIWMDILALLTRQEIASLAEEFSDRRFCTILACYLHRYGLITLPTLRFDCSTYGARRQSAPTIHAWHGRGWESELPLAEAPLPVNIRNFTSLEICYFDSKVAQFVQRMSPIFNNVVINLVSDSKVGGTKKINNKKQFEVLRHLLPSINSIEGIRIEDLEMLPELNSKFPTTFLDIKVLQLVNPNLAVSSNNIQKLPSTPTAARQRWNVLVNSSNFPNCAKRKSVDPANLNNENVDILSLILNWLSTKRKDGEPRMLQLRRSSDANNNNKLEESSVIEFINAIKKNFIESKEPVSYFIRMREHNCIENISNFKLTNELTNECLEMNKIKNEKGGALISRYLINEIRDEQWWRQREEKAIKWRYASRLRRIALLHYLK</sequence>
<name>A0A6V7U0H0_MELEN</name>
<dbReference type="EMBL" id="CAJEWN010000027">
    <property type="protein sequence ID" value="CAD2141377.1"/>
    <property type="molecule type" value="Genomic_DNA"/>
</dbReference>
<gene>
    <name evidence="1" type="ORF">MENT_LOCUS6828</name>
</gene>
<reference evidence="1 2" key="1">
    <citation type="submission" date="2020-08" db="EMBL/GenBank/DDBJ databases">
        <authorList>
            <person name="Koutsovoulos G."/>
            <person name="Danchin GJ E."/>
        </authorList>
    </citation>
    <scope>NUCLEOTIDE SEQUENCE [LARGE SCALE GENOMIC DNA]</scope>
</reference>
<comment type="caution">
    <text evidence="1">The sequence shown here is derived from an EMBL/GenBank/DDBJ whole genome shotgun (WGS) entry which is preliminary data.</text>
</comment>
<dbReference type="AlphaFoldDB" id="A0A6V7U0H0"/>